<proteinExistence type="predicted"/>
<dbReference type="InterPro" id="IPR009081">
    <property type="entry name" value="PP-bd_ACP"/>
</dbReference>
<reference evidence="5" key="1">
    <citation type="journal article" date="2019" name="Int. J. Syst. Evol. Microbiol.">
        <title>The Global Catalogue of Microorganisms (GCM) 10K type strain sequencing project: providing services to taxonomists for standard genome sequencing and annotation.</title>
        <authorList>
            <consortium name="The Broad Institute Genomics Platform"/>
            <consortium name="The Broad Institute Genome Sequencing Center for Infectious Disease"/>
            <person name="Wu L."/>
            <person name="Ma J."/>
        </authorList>
    </citation>
    <scope>NUCLEOTIDE SEQUENCE [LARGE SCALE GENOMIC DNA]</scope>
    <source>
        <strain evidence="5">JCM 31486</strain>
    </source>
</reference>
<dbReference type="PROSITE" id="PS00012">
    <property type="entry name" value="PHOSPHOPANTETHEINE"/>
    <property type="match status" value="1"/>
</dbReference>
<evidence type="ECO:0000256" key="1">
    <source>
        <dbReference type="ARBA" id="ARBA00022450"/>
    </source>
</evidence>
<keyword evidence="5" id="KW-1185">Reference proteome</keyword>
<gene>
    <name evidence="4" type="ORF">ACFQ1S_37110</name>
</gene>
<evidence type="ECO:0000256" key="2">
    <source>
        <dbReference type="ARBA" id="ARBA00022553"/>
    </source>
</evidence>
<evidence type="ECO:0000313" key="4">
    <source>
        <dbReference type="EMBL" id="MFD1050754.1"/>
    </source>
</evidence>
<dbReference type="InterPro" id="IPR036736">
    <property type="entry name" value="ACP-like_sf"/>
</dbReference>
<dbReference type="Gene3D" id="1.10.1200.10">
    <property type="entry name" value="ACP-like"/>
    <property type="match status" value="1"/>
</dbReference>
<dbReference type="Proteomes" id="UP001597045">
    <property type="component" value="Unassembled WGS sequence"/>
</dbReference>
<accession>A0ABW3MN93</accession>
<dbReference type="SUPFAM" id="SSF47336">
    <property type="entry name" value="ACP-like"/>
    <property type="match status" value="1"/>
</dbReference>
<organism evidence="4 5">
    <name type="scientific">Kibdelosporangium lantanae</name>
    <dbReference type="NCBI Taxonomy" id="1497396"/>
    <lineage>
        <taxon>Bacteria</taxon>
        <taxon>Bacillati</taxon>
        <taxon>Actinomycetota</taxon>
        <taxon>Actinomycetes</taxon>
        <taxon>Pseudonocardiales</taxon>
        <taxon>Pseudonocardiaceae</taxon>
        <taxon>Kibdelosporangium</taxon>
    </lineage>
</organism>
<dbReference type="InterPro" id="IPR006162">
    <property type="entry name" value="Ppantetheine_attach_site"/>
</dbReference>
<evidence type="ECO:0000259" key="3">
    <source>
        <dbReference type="PROSITE" id="PS50075"/>
    </source>
</evidence>
<evidence type="ECO:0000313" key="5">
    <source>
        <dbReference type="Proteomes" id="UP001597045"/>
    </source>
</evidence>
<dbReference type="Pfam" id="PF00550">
    <property type="entry name" value="PP-binding"/>
    <property type="match status" value="1"/>
</dbReference>
<dbReference type="EMBL" id="JBHTIS010003067">
    <property type="protein sequence ID" value="MFD1050754.1"/>
    <property type="molecule type" value="Genomic_DNA"/>
</dbReference>
<feature type="domain" description="Carrier" evidence="3">
    <location>
        <begin position="1"/>
        <end position="81"/>
    </location>
</feature>
<protein>
    <submittedName>
        <fullName evidence="4">Acyl carrier protein</fullName>
    </submittedName>
</protein>
<name>A0ABW3MN93_9PSEU</name>
<dbReference type="PROSITE" id="PS50075">
    <property type="entry name" value="CARRIER"/>
    <property type="match status" value="1"/>
</dbReference>
<sequence>MDTNEIHAALRQVLTEVVNRELPELTDDVRLFGDLGLDSTNVIELLMTLEDNLDLQIDPDELTPEMLESVGTLTAYIRECLAQEPVG</sequence>
<keyword evidence="2" id="KW-0597">Phosphoprotein</keyword>
<comment type="caution">
    <text evidence="4">The sequence shown here is derived from an EMBL/GenBank/DDBJ whole genome shotgun (WGS) entry which is preliminary data.</text>
</comment>
<keyword evidence="1" id="KW-0596">Phosphopantetheine</keyword>